<dbReference type="PANTHER" id="PTHR30461">
    <property type="entry name" value="DNA-INVERTASE FROM LAMBDOID PROPHAGE"/>
    <property type="match status" value="1"/>
</dbReference>
<dbReference type="PANTHER" id="PTHR30461:SF2">
    <property type="entry name" value="SERINE RECOMBINASE PINE-RELATED"/>
    <property type="match status" value="1"/>
</dbReference>
<dbReference type="EMBL" id="JAWLKB010000001">
    <property type="protein sequence ID" value="MDV6265374.1"/>
    <property type="molecule type" value="Genomic_DNA"/>
</dbReference>
<dbReference type="Pfam" id="PF00239">
    <property type="entry name" value="Resolvase"/>
    <property type="match status" value="1"/>
</dbReference>
<evidence type="ECO:0000313" key="5">
    <source>
        <dbReference type="EMBL" id="MDV6265374.1"/>
    </source>
</evidence>
<evidence type="ECO:0000256" key="1">
    <source>
        <dbReference type="ARBA" id="ARBA00023125"/>
    </source>
</evidence>
<reference evidence="5 6" key="1">
    <citation type="submission" date="2023-10" db="EMBL/GenBank/DDBJ databases">
        <title>Development of a sustainable strategy for remediation of hydrocarbon-contaminated territories based on the waste exchange concept.</title>
        <authorList>
            <person name="Krivoruchko A."/>
        </authorList>
    </citation>
    <scope>NUCLEOTIDE SEQUENCE [LARGE SCALE GENOMIC DNA]</scope>
    <source>
        <strain evidence="5 6">IEGM 1203</strain>
    </source>
</reference>
<proteinExistence type="predicted"/>
<keyword evidence="2" id="KW-0233">DNA recombination</keyword>
<accession>A0ABU4BMQ4</accession>
<dbReference type="CDD" id="cd03768">
    <property type="entry name" value="SR_ResInv"/>
    <property type="match status" value="1"/>
</dbReference>
<comment type="caution">
    <text evidence="5">The sequence shown here is derived from an EMBL/GenBank/DDBJ whole genome shotgun (WGS) entry which is preliminary data.</text>
</comment>
<dbReference type="Gene3D" id="3.40.50.1390">
    <property type="entry name" value="Resolvase, N-terminal catalytic domain"/>
    <property type="match status" value="1"/>
</dbReference>
<dbReference type="InterPro" id="IPR050639">
    <property type="entry name" value="SSR_resolvase"/>
</dbReference>
<feature type="domain" description="Resolvase/invertase-type recombinase catalytic" evidence="4">
    <location>
        <begin position="3"/>
        <end position="136"/>
    </location>
</feature>
<feature type="region of interest" description="Disordered" evidence="3">
    <location>
        <begin position="132"/>
        <end position="156"/>
    </location>
</feature>
<evidence type="ECO:0000256" key="2">
    <source>
        <dbReference type="ARBA" id="ARBA00023172"/>
    </source>
</evidence>
<evidence type="ECO:0000256" key="3">
    <source>
        <dbReference type="SAM" id="MobiDB-lite"/>
    </source>
</evidence>
<sequence>MSTLLGCARVSTADQNPTLQTDALTAAGYYKIWTDVASGSKDDRPQLAAVIEHLRPDDTLAVWRLDRLGRSLPHLLETVAHLEAIGVGFASLPEEINTTNSGGRLIFTIFGALAEFERNLLREGTFAGLEAAKRQGRTGGRPPVLHEKQKGNRPQDERCRRFHDRNSRHARSRLINPVPQRQLDGWCTALLNTECQKTTARDTKIAGHRAVVF</sequence>
<dbReference type="InterPro" id="IPR036162">
    <property type="entry name" value="Resolvase-like_N_sf"/>
</dbReference>
<protein>
    <submittedName>
        <fullName evidence="5">Recombinase family protein</fullName>
    </submittedName>
</protein>
<dbReference type="Proteomes" id="UP001185927">
    <property type="component" value="Unassembled WGS sequence"/>
</dbReference>
<keyword evidence="6" id="KW-1185">Reference proteome</keyword>
<dbReference type="SMART" id="SM00857">
    <property type="entry name" value="Resolvase"/>
    <property type="match status" value="1"/>
</dbReference>
<evidence type="ECO:0000259" key="4">
    <source>
        <dbReference type="PROSITE" id="PS51736"/>
    </source>
</evidence>
<organism evidence="5 6">
    <name type="scientific">Rhodococcus globerulus</name>
    <dbReference type="NCBI Taxonomy" id="33008"/>
    <lineage>
        <taxon>Bacteria</taxon>
        <taxon>Bacillati</taxon>
        <taxon>Actinomycetota</taxon>
        <taxon>Actinomycetes</taxon>
        <taxon>Mycobacteriales</taxon>
        <taxon>Nocardiaceae</taxon>
        <taxon>Rhodococcus</taxon>
    </lineage>
</organism>
<keyword evidence="1" id="KW-0238">DNA-binding</keyword>
<gene>
    <name evidence="5" type="ORF">R3Q16_02090</name>
</gene>
<dbReference type="PROSITE" id="PS51736">
    <property type="entry name" value="RECOMBINASES_3"/>
    <property type="match status" value="1"/>
</dbReference>
<dbReference type="InterPro" id="IPR006119">
    <property type="entry name" value="Resolv_N"/>
</dbReference>
<feature type="compositionally biased region" description="Basic and acidic residues" evidence="3">
    <location>
        <begin position="144"/>
        <end position="156"/>
    </location>
</feature>
<dbReference type="RefSeq" id="WP_245005993.1">
    <property type="nucleotide sequence ID" value="NZ_CP079698.1"/>
</dbReference>
<name>A0ABU4BMQ4_RHOGO</name>
<dbReference type="SUPFAM" id="SSF53041">
    <property type="entry name" value="Resolvase-like"/>
    <property type="match status" value="1"/>
</dbReference>
<evidence type="ECO:0000313" key="6">
    <source>
        <dbReference type="Proteomes" id="UP001185927"/>
    </source>
</evidence>